<dbReference type="AlphaFoldDB" id="A0A0S2KHT2"/>
<dbReference type="EMBL" id="CP013195">
    <property type="protein sequence ID" value="ALO47765.1"/>
    <property type="molecule type" value="Genomic_DNA"/>
</dbReference>
<keyword evidence="6" id="KW-1185">Reference proteome</keyword>
<dbReference type="PANTHER" id="PTHR43280">
    <property type="entry name" value="ARAC-FAMILY TRANSCRIPTIONAL REGULATOR"/>
    <property type="match status" value="1"/>
</dbReference>
<dbReference type="eggNOG" id="COG2169">
    <property type="taxonomic scope" value="Bacteria"/>
</dbReference>
<evidence type="ECO:0000259" key="4">
    <source>
        <dbReference type="PROSITE" id="PS01124"/>
    </source>
</evidence>
<dbReference type="SUPFAM" id="SSF46689">
    <property type="entry name" value="Homeodomain-like"/>
    <property type="match status" value="1"/>
</dbReference>
<dbReference type="OrthoDB" id="1372329at2"/>
<dbReference type="PANTHER" id="PTHR43280:SF32">
    <property type="entry name" value="TRANSCRIPTIONAL REGULATORY PROTEIN"/>
    <property type="match status" value="1"/>
</dbReference>
<evidence type="ECO:0000256" key="2">
    <source>
        <dbReference type="ARBA" id="ARBA00023125"/>
    </source>
</evidence>
<keyword evidence="3" id="KW-0804">Transcription</keyword>
<gene>
    <name evidence="5" type="ORF">AS203_00460</name>
</gene>
<feature type="domain" description="HTH araC/xylS-type" evidence="4">
    <location>
        <begin position="194"/>
        <end position="292"/>
    </location>
</feature>
<dbReference type="RefSeq" id="WP_025065513.1">
    <property type="nucleotide sequence ID" value="NZ_CP013195.1"/>
</dbReference>
<organism evidence="5 6">
    <name type="scientific">Hoylesella enoeca</name>
    <dbReference type="NCBI Taxonomy" id="76123"/>
    <lineage>
        <taxon>Bacteria</taxon>
        <taxon>Pseudomonadati</taxon>
        <taxon>Bacteroidota</taxon>
        <taxon>Bacteroidia</taxon>
        <taxon>Bacteroidales</taxon>
        <taxon>Prevotellaceae</taxon>
        <taxon>Hoylesella</taxon>
    </lineage>
</organism>
<name>A0A0S2KHT2_9BACT</name>
<dbReference type="SMART" id="SM00342">
    <property type="entry name" value="HTH_ARAC"/>
    <property type="match status" value="1"/>
</dbReference>
<keyword evidence="1" id="KW-0805">Transcription regulation</keyword>
<protein>
    <submittedName>
        <fullName evidence="5">AraC family transcriptional regulator</fullName>
    </submittedName>
</protein>
<accession>A0A0S2KHT2</accession>
<dbReference type="KEGG" id="peo:AS203_00460"/>
<reference evidence="6" key="1">
    <citation type="submission" date="2015-11" db="EMBL/GenBank/DDBJ databases">
        <authorList>
            <person name="Holder M.E."/>
            <person name="Ajami N.J."/>
            <person name="Petrosino J.F."/>
        </authorList>
    </citation>
    <scope>NUCLEOTIDE SEQUENCE [LARGE SCALE GENOMIC DNA]</scope>
    <source>
        <strain evidence="6">F0113</strain>
    </source>
</reference>
<dbReference type="PROSITE" id="PS01124">
    <property type="entry name" value="HTH_ARAC_FAMILY_2"/>
    <property type="match status" value="1"/>
</dbReference>
<dbReference type="InterPro" id="IPR009057">
    <property type="entry name" value="Homeodomain-like_sf"/>
</dbReference>
<dbReference type="Gene3D" id="1.10.10.60">
    <property type="entry name" value="Homeodomain-like"/>
    <property type="match status" value="1"/>
</dbReference>
<dbReference type="SUPFAM" id="SSF51215">
    <property type="entry name" value="Regulatory protein AraC"/>
    <property type="match status" value="1"/>
</dbReference>
<keyword evidence="2" id="KW-0238">DNA-binding</keyword>
<proteinExistence type="predicted"/>
<dbReference type="Pfam" id="PF12833">
    <property type="entry name" value="HTH_18"/>
    <property type="match status" value="1"/>
</dbReference>
<dbReference type="Proteomes" id="UP000056252">
    <property type="component" value="Chromosome"/>
</dbReference>
<evidence type="ECO:0000313" key="6">
    <source>
        <dbReference type="Proteomes" id="UP000056252"/>
    </source>
</evidence>
<sequence>MTGKQLNEITVRSLLSVREGSSIGTDFIIYDTFKHTPLPNEPHRMKCLVLGICLSGTAHYSLDTIEYRVKSNDIIIISEGKVLDNYYFSPDCQLMTLVLSYDFFYEIIKEVHDLSALFLFARTHPVCSMKPDDVQTIVNYLRMIKEKTDGCKHHFRKEIVRSLITAMIYDISNSIYLIQNLSKSERLRGEVIFAEYIKLVERNFRHERRVSWYAQQLGITPKYLSEMIRHASNRTPTDWIDKYVTLELRVLLRNSTKTVKEITQEMHFPNQSFLGRYFKEHVGLSPTAYRKN</sequence>
<evidence type="ECO:0000313" key="5">
    <source>
        <dbReference type="EMBL" id="ALO47765.1"/>
    </source>
</evidence>
<dbReference type="GO" id="GO:0043565">
    <property type="term" value="F:sequence-specific DNA binding"/>
    <property type="evidence" value="ECO:0007669"/>
    <property type="project" value="InterPro"/>
</dbReference>
<evidence type="ECO:0000256" key="1">
    <source>
        <dbReference type="ARBA" id="ARBA00023015"/>
    </source>
</evidence>
<dbReference type="STRING" id="76123.AS203_00460"/>
<evidence type="ECO:0000256" key="3">
    <source>
        <dbReference type="ARBA" id="ARBA00023163"/>
    </source>
</evidence>
<dbReference type="GO" id="GO:0003700">
    <property type="term" value="F:DNA-binding transcription factor activity"/>
    <property type="evidence" value="ECO:0007669"/>
    <property type="project" value="InterPro"/>
</dbReference>
<dbReference type="InterPro" id="IPR018060">
    <property type="entry name" value="HTH_AraC"/>
</dbReference>
<dbReference type="InterPro" id="IPR037923">
    <property type="entry name" value="HTH-like"/>
</dbReference>